<sequence>MLTRISIVAVTAFALSQCAADTVQAVSTTQDDGGFATGAFVSLNSSRYTIASPCEQQKWNITEHSAHSIWLHFSSIDLAPGAQLTVAAVNGSNSQTLTSQASDLTTKPIPGSKVTVSFVPPTKGCISSTVSTMALDAVGYEYSDDMDVASEERAICGAADTMKNVVCFASGTDEEKTMVAKAKAVFRTQRTREDNAIVTCTAWFWGNQGHIISNNHCFSNQEMVDAATFDFDVQTSGCGDDCTFATCPIGKALPGKGNVKFIKSDATMDYSVLQLTNDAASYVSIYGYLQVRTSAPTKGEQIYIPQQPKGGAKKITKTEDDAGSVMATVKSLDFSVAVSGVTYTDLVAYAADTEEGSSGSPVISVKDNSVVGLHRIGDCDNAATPSDKLASALQAIVSGNDGYKTV</sequence>
<dbReference type="AlphaFoldDB" id="A0A8T1X8I5"/>
<organism evidence="2 3">
    <name type="scientific">Phytophthora boehmeriae</name>
    <dbReference type="NCBI Taxonomy" id="109152"/>
    <lineage>
        <taxon>Eukaryota</taxon>
        <taxon>Sar</taxon>
        <taxon>Stramenopiles</taxon>
        <taxon>Oomycota</taxon>
        <taxon>Peronosporomycetes</taxon>
        <taxon>Peronosporales</taxon>
        <taxon>Peronosporaceae</taxon>
        <taxon>Phytophthora</taxon>
    </lineage>
</organism>
<comment type="caution">
    <text evidence="2">The sequence shown here is derived from an EMBL/GenBank/DDBJ whole genome shotgun (WGS) entry which is preliminary data.</text>
</comment>
<reference evidence="2" key="1">
    <citation type="submission" date="2021-02" db="EMBL/GenBank/DDBJ databases">
        <authorList>
            <person name="Palmer J.M."/>
        </authorList>
    </citation>
    <scope>NUCLEOTIDE SEQUENCE</scope>
    <source>
        <strain evidence="2">SCRP23</strain>
    </source>
</reference>
<keyword evidence="1" id="KW-0732">Signal</keyword>
<feature type="chain" id="PRO_5035716878" description="Serine protease" evidence="1">
    <location>
        <begin position="21"/>
        <end position="406"/>
    </location>
</feature>
<protein>
    <recommendedName>
        <fullName evidence="4">Serine protease</fullName>
    </recommendedName>
</protein>
<proteinExistence type="predicted"/>
<name>A0A8T1X8I5_9STRA</name>
<dbReference type="PANTHER" id="PTHR36234">
    <property type="entry name" value="LYSYL ENDOPEPTIDASE"/>
    <property type="match status" value="1"/>
</dbReference>
<evidence type="ECO:0000313" key="3">
    <source>
        <dbReference type="Proteomes" id="UP000693981"/>
    </source>
</evidence>
<dbReference type="EMBL" id="JAGDFL010000032">
    <property type="protein sequence ID" value="KAG7400363.1"/>
    <property type="molecule type" value="Genomic_DNA"/>
</dbReference>
<evidence type="ECO:0000256" key="1">
    <source>
        <dbReference type="SAM" id="SignalP"/>
    </source>
</evidence>
<evidence type="ECO:0008006" key="4">
    <source>
        <dbReference type="Google" id="ProtNLM"/>
    </source>
</evidence>
<keyword evidence="3" id="KW-1185">Reference proteome</keyword>
<dbReference type="PANTHER" id="PTHR36234:SF5">
    <property type="entry name" value="LYSYL ENDOPEPTIDASE"/>
    <property type="match status" value="1"/>
</dbReference>
<accession>A0A8T1X8I5</accession>
<evidence type="ECO:0000313" key="2">
    <source>
        <dbReference type="EMBL" id="KAG7400363.1"/>
    </source>
</evidence>
<dbReference type="Pfam" id="PF13365">
    <property type="entry name" value="Trypsin_2"/>
    <property type="match status" value="1"/>
</dbReference>
<gene>
    <name evidence="2" type="ORF">PHYBOEH_006120</name>
</gene>
<dbReference type="Proteomes" id="UP000693981">
    <property type="component" value="Unassembled WGS sequence"/>
</dbReference>
<feature type="signal peptide" evidence="1">
    <location>
        <begin position="1"/>
        <end position="20"/>
    </location>
</feature>
<dbReference type="OrthoDB" id="100767at2759"/>